<keyword evidence="3" id="KW-1185">Reference proteome</keyword>
<dbReference type="EMBL" id="JADFTS010000008">
    <property type="protein sequence ID" value="KAF9590892.1"/>
    <property type="molecule type" value="Genomic_DNA"/>
</dbReference>
<feature type="region of interest" description="Disordered" evidence="1">
    <location>
        <begin position="44"/>
        <end position="65"/>
    </location>
</feature>
<comment type="caution">
    <text evidence="2">The sequence shown here is derived from an EMBL/GenBank/DDBJ whole genome shotgun (WGS) entry which is preliminary data.</text>
</comment>
<evidence type="ECO:0000313" key="3">
    <source>
        <dbReference type="Proteomes" id="UP000631114"/>
    </source>
</evidence>
<protein>
    <submittedName>
        <fullName evidence="2">Uncharacterized protein</fullName>
    </submittedName>
</protein>
<accession>A0A835H3C2</accession>
<sequence length="269" mass="30673">MEEDGIDDDISETHEEPFDDHIVDSSQVTRLNMPSQVVTRAQLQQQHLQNSGKRGRGRAKGSEVLPQGLSDHTPIIISISNSHKCRAPFGVQNSWVVNPSFKDTLIKCWSILRQGNPSFMLCKKLKMFKEALKGWPRFSSTDLQNQVVTARANLEDIQLLMQKRPFDSHLSNLERSRRTELCDLMLMEEYELMQRTNTDWLSFGDKGNAFFHNAVKEKKTRNNIWSILDIQGNQQEGQANVAKAFISFYRNLLGSSSSPSCNPSVLWSD</sequence>
<name>A0A835H3C2_9MAGN</name>
<organism evidence="2 3">
    <name type="scientific">Coptis chinensis</name>
    <dbReference type="NCBI Taxonomy" id="261450"/>
    <lineage>
        <taxon>Eukaryota</taxon>
        <taxon>Viridiplantae</taxon>
        <taxon>Streptophyta</taxon>
        <taxon>Embryophyta</taxon>
        <taxon>Tracheophyta</taxon>
        <taxon>Spermatophyta</taxon>
        <taxon>Magnoliopsida</taxon>
        <taxon>Ranunculales</taxon>
        <taxon>Ranunculaceae</taxon>
        <taxon>Coptidoideae</taxon>
        <taxon>Coptis</taxon>
    </lineage>
</organism>
<evidence type="ECO:0000313" key="2">
    <source>
        <dbReference type="EMBL" id="KAF9590892.1"/>
    </source>
</evidence>
<dbReference type="AlphaFoldDB" id="A0A835H3C2"/>
<evidence type="ECO:0000256" key="1">
    <source>
        <dbReference type="SAM" id="MobiDB-lite"/>
    </source>
</evidence>
<dbReference type="OrthoDB" id="1096981at2759"/>
<reference evidence="2 3" key="1">
    <citation type="submission" date="2020-10" db="EMBL/GenBank/DDBJ databases">
        <title>The Coptis chinensis genome and diversification of protoberbering-type alkaloids.</title>
        <authorList>
            <person name="Wang B."/>
            <person name="Shu S."/>
            <person name="Song C."/>
            <person name="Liu Y."/>
        </authorList>
    </citation>
    <scope>NUCLEOTIDE SEQUENCE [LARGE SCALE GENOMIC DNA]</scope>
    <source>
        <strain evidence="2">HL-2020</strain>
        <tissue evidence="2">Leaf</tissue>
    </source>
</reference>
<gene>
    <name evidence="2" type="ORF">IFM89_000148</name>
</gene>
<dbReference type="Proteomes" id="UP000631114">
    <property type="component" value="Unassembled WGS sequence"/>
</dbReference>
<proteinExistence type="predicted"/>